<dbReference type="InterPro" id="IPR016024">
    <property type="entry name" value="ARM-type_fold"/>
</dbReference>
<comment type="caution">
    <text evidence="2">The sequence shown here is derived from an EMBL/GenBank/DDBJ whole genome shotgun (WGS) entry which is preliminary data.</text>
</comment>
<evidence type="ECO:0008006" key="4">
    <source>
        <dbReference type="Google" id="ProtNLM"/>
    </source>
</evidence>
<evidence type="ECO:0000313" key="3">
    <source>
        <dbReference type="Proteomes" id="UP000652354"/>
    </source>
</evidence>
<dbReference type="InterPro" id="IPR011989">
    <property type="entry name" value="ARM-like"/>
</dbReference>
<dbReference type="Proteomes" id="UP000652354">
    <property type="component" value="Unassembled WGS sequence"/>
</dbReference>
<dbReference type="SUPFAM" id="SSF48371">
    <property type="entry name" value="ARM repeat"/>
    <property type="match status" value="1"/>
</dbReference>
<dbReference type="InterPro" id="IPR004830">
    <property type="entry name" value="LRR_variant"/>
</dbReference>
<feature type="compositionally biased region" description="Basic and acidic residues" evidence="1">
    <location>
        <begin position="205"/>
        <end position="214"/>
    </location>
</feature>
<dbReference type="Gene3D" id="1.25.10.10">
    <property type="entry name" value="Leucine-rich Repeat Variant"/>
    <property type="match status" value="1"/>
</dbReference>
<evidence type="ECO:0000313" key="2">
    <source>
        <dbReference type="EMBL" id="GIG54806.1"/>
    </source>
</evidence>
<sequence>MADGHRDDGSWSRAFMASSGIGVSTGEQRHESPERHEAAGADLPRSRFAELAHHRDAGVREALARRPDCPMAVLATLAHDARTPVRVAAAANAGANAAILEHLARDREVAVLKAVARNVSTPAHVRAALSRHRKADVRHVAQRVAAEIAQTPAPTPADPSALPFELRDRAGEQPAKADEGSAPARRNAPHTYAPRPAVGRPPRRSAPEAERRIEGLLPEGPHPATG</sequence>
<organism evidence="2 3">
    <name type="scientific">Demequina activiva</name>
    <dbReference type="NCBI Taxonomy" id="1582364"/>
    <lineage>
        <taxon>Bacteria</taxon>
        <taxon>Bacillati</taxon>
        <taxon>Actinomycetota</taxon>
        <taxon>Actinomycetes</taxon>
        <taxon>Micrococcales</taxon>
        <taxon>Demequinaceae</taxon>
        <taxon>Demequina</taxon>
    </lineage>
</organism>
<proteinExistence type="predicted"/>
<feature type="compositionally biased region" description="Basic and acidic residues" evidence="1">
    <location>
        <begin position="1"/>
        <end position="10"/>
    </location>
</feature>
<dbReference type="EMBL" id="BONR01000003">
    <property type="protein sequence ID" value="GIG54806.1"/>
    <property type="molecule type" value="Genomic_DNA"/>
</dbReference>
<gene>
    <name evidence="2" type="ORF">Dac01nite_15580</name>
</gene>
<feature type="compositionally biased region" description="Basic and acidic residues" evidence="1">
    <location>
        <begin position="165"/>
        <end position="179"/>
    </location>
</feature>
<feature type="region of interest" description="Disordered" evidence="1">
    <location>
        <begin position="1"/>
        <end position="47"/>
    </location>
</feature>
<reference evidence="2" key="1">
    <citation type="submission" date="2021-01" db="EMBL/GenBank/DDBJ databases">
        <title>Whole genome shotgun sequence of Demequina activiva NBRC 110675.</title>
        <authorList>
            <person name="Komaki H."/>
            <person name="Tamura T."/>
        </authorList>
    </citation>
    <scope>NUCLEOTIDE SEQUENCE</scope>
    <source>
        <strain evidence="2">NBRC 110675</strain>
    </source>
</reference>
<keyword evidence="3" id="KW-1185">Reference proteome</keyword>
<dbReference type="RefSeq" id="WP_203655527.1">
    <property type="nucleotide sequence ID" value="NZ_BONR01000003.1"/>
</dbReference>
<evidence type="ECO:0000256" key="1">
    <source>
        <dbReference type="SAM" id="MobiDB-lite"/>
    </source>
</evidence>
<protein>
    <recommendedName>
        <fullName evidence="4">Leucine rich repeat variant</fullName>
    </recommendedName>
</protein>
<feature type="compositionally biased region" description="Basic and acidic residues" evidence="1">
    <location>
        <begin position="27"/>
        <end position="47"/>
    </location>
</feature>
<dbReference type="Pfam" id="PF01816">
    <property type="entry name" value="LRV"/>
    <property type="match status" value="1"/>
</dbReference>
<accession>A0A919UJY9</accession>
<dbReference type="AlphaFoldDB" id="A0A919UJY9"/>
<feature type="region of interest" description="Disordered" evidence="1">
    <location>
        <begin position="147"/>
        <end position="226"/>
    </location>
</feature>
<name>A0A919UJY9_9MICO</name>